<proteinExistence type="predicted"/>
<sequence>MADLPHVYRRSQTAPALRETLRPLLESDHLNSISEDGDGVESRSGSMKKRSLAVIDSQRYPALRLFPKSFALDFDGHGSCSPREWNIKRIADWDQGFSWHHVEIPRNLASLGGPLLEVLNPLKLHDVLPLLSSGPFCGIRNGTLVFRINSVGPLSSNFTSKLAALVTPRSLVSLSMGDLARLQLDPADEKSILAMASAEEHQQIGAQGKILDFLLQLSHPEDVEDQQIPSSVPELVAHILQAYQDHLRDLVTNFEVELDYLDQEIDSDDRVKAQLLENRRFSKMALDLQRVLQVTTYADEILPSIQEKLTLAHSVSDKCARLFEGLAKRVKNKKTRIQISSARIDALQNSLKTWQADQLNEKVYYLTVVTIIFSPLAVITGAFGMNVSGVLWTPIEDGPGFRNVMIMCACITVFVLSVFFVPPICYWFQKRRKHKRVVGRWQSAFSRVDAHKRRPSSILKGA</sequence>
<gene>
    <name evidence="6" type="ORF">KFL_001630190</name>
</gene>
<keyword evidence="7" id="KW-1185">Reference proteome</keyword>
<keyword evidence="4 5" id="KW-0472">Membrane</keyword>
<evidence type="ECO:0000256" key="3">
    <source>
        <dbReference type="ARBA" id="ARBA00022989"/>
    </source>
</evidence>
<dbReference type="Gene3D" id="1.20.58.340">
    <property type="entry name" value="Magnesium transport protein CorA, transmembrane region"/>
    <property type="match status" value="1"/>
</dbReference>
<keyword evidence="3 5" id="KW-1133">Transmembrane helix</keyword>
<evidence type="ECO:0000256" key="5">
    <source>
        <dbReference type="SAM" id="Phobius"/>
    </source>
</evidence>
<reference evidence="6 7" key="1">
    <citation type="journal article" date="2014" name="Nat. Commun.">
        <title>Klebsormidium flaccidum genome reveals primary factors for plant terrestrial adaptation.</title>
        <authorList>
            <person name="Hori K."/>
            <person name="Maruyama F."/>
            <person name="Fujisawa T."/>
            <person name="Togashi T."/>
            <person name="Yamamoto N."/>
            <person name="Seo M."/>
            <person name="Sato S."/>
            <person name="Yamada T."/>
            <person name="Mori H."/>
            <person name="Tajima N."/>
            <person name="Moriyama T."/>
            <person name="Ikeuchi M."/>
            <person name="Watanabe M."/>
            <person name="Wada H."/>
            <person name="Kobayashi K."/>
            <person name="Saito M."/>
            <person name="Masuda T."/>
            <person name="Sasaki-Sekimoto Y."/>
            <person name="Mashiguchi K."/>
            <person name="Awai K."/>
            <person name="Shimojima M."/>
            <person name="Masuda S."/>
            <person name="Iwai M."/>
            <person name="Nobusawa T."/>
            <person name="Narise T."/>
            <person name="Kondo S."/>
            <person name="Saito H."/>
            <person name="Sato R."/>
            <person name="Murakawa M."/>
            <person name="Ihara Y."/>
            <person name="Oshima-Yamada Y."/>
            <person name="Ohtaka K."/>
            <person name="Satoh M."/>
            <person name="Sonobe K."/>
            <person name="Ishii M."/>
            <person name="Ohtani R."/>
            <person name="Kanamori-Sato M."/>
            <person name="Honoki R."/>
            <person name="Miyazaki D."/>
            <person name="Mochizuki H."/>
            <person name="Umetsu J."/>
            <person name="Higashi K."/>
            <person name="Shibata D."/>
            <person name="Kamiya Y."/>
            <person name="Sato N."/>
            <person name="Nakamura Y."/>
            <person name="Tabata S."/>
            <person name="Ida S."/>
            <person name="Kurokawa K."/>
            <person name="Ohta H."/>
        </authorList>
    </citation>
    <scope>NUCLEOTIDE SEQUENCE [LARGE SCALE GENOMIC DNA]</scope>
    <source>
        <strain evidence="6 7">NIES-2285</strain>
    </source>
</reference>
<evidence type="ECO:0000313" key="7">
    <source>
        <dbReference type="Proteomes" id="UP000054558"/>
    </source>
</evidence>
<comment type="subcellular location">
    <subcellularLocation>
        <location evidence="1">Membrane</location>
        <topology evidence="1">Multi-pass membrane protein</topology>
    </subcellularLocation>
</comment>
<evidence type="ECO:0000313" key="6">
    <source>
        <dbReference type="EMBL" id="GAQ83822.1"/>
    </source>
</evidence>
<feature type="transmembrane region" description="Helical" evidence="5">
    <location>
        <begin position="363"/>
        <end position="384"/>
    </location>
</feature>
<dbReference type="InterPro" id="IPR002523">
    <property type="entry name" value="MgTranspt_CorA/ZnTranspt_ZntB"/>
</dbReference>
<evidence type="ECO:0000256" key="1">
    <source>
        <dbReference type="ARBA" id="ARBA00004141"/>
    </source>
</evidence>
<name>A0A1Y1I1I9_KLENI</name>
<dbReference type="PANTHER" id="PTHR47468:SF1">
    <property type="entry name" value="OS08G0130000 PROTEIN"/>
    <property type="match status" value="1"/>
</dbReference>
<keyword evidence="2 5" id="KW-0812">Transmembrane</keyword>
<dbReference type="OMA" id="RWFANED"/>
<dbReference type="GO" id="GO:0046873">
    <property type="term" value="F:metal ion transmembrane transporter activity"/>
    <property type="evidence" value="ECO:0007669"/>
    <property type="project" value="InterPro"/>
</dbReference>
<dbReference type="InterPro" id="IPR045863">
    <property type="entry name" value="CorA_TM1_TM2"/>
</dbReference>
<dbReference type="EMBL" id="DF237112">
    <property type="protein sequence ID" value="GAQ83822.1"/>
    <property type="molecule type" value="Genomic_DNA"/>
</dbReference>
<organism evidence="6 7">
    <name type="scientific">Klebsormidium nitens</name>
    <name type="common">Green alga</name>
    <name type="synonym">Ulothrix nitens</name>
    <dbReference type="NCBI Taxonomy" id="105231"/>
    <lineage>
        <taxon>Eukaryota</taxon>
        <taxon>Viridiplantae</taxon>
        <taxon>Streptophyta</taxon>
        <taxon>Klebsormidiophyceae</taxon>
        <taxon>Klebsormidiales</taxon>
        <taxon>Klebsormidiaceae</taxon>
        <taxon>Klebsormidium</taxon>
    </lineage>
</organism>
<dbReference type="PANTHER" id="PTHR47468">
    <property type="entry name" value="OS08G0130000 PROTEIN"/>
    <property type="match status" value="1"/>
</dbReference>
<protein>
    <submittedName>
        <fullName evidence="6">Magnesium transporter CorA-like family protein</fullName>
    </submittedName>
</protein>
<accession>A0A1Y1I1I9</accession>
<dbReference type="AlphaFoldDB" id="A0A1Y1I1I9"/>
<evidence type="ECO:0000256" key="4">
    <source>
        <dbReference type="ARBA" id="ARBA00023136"/>
    </source>
</evidence>
<dbReference type="OrthoDB" id="165352at2759"/>
<dbReference type="SUPFAM" id="SSF144083">
    <property type="entry name" value="Magnesium transport protein CorA, transmembrane region"/>
    <property type="match status" value="1"/>
</dbReference>
<evidence type="ECO:0000256" key="2">
    <source>
        <dbReference type="ARBA" id="ARBA00022692"/>
    </source>
</evidence>
<dbReference type="Pfam" id="PF01544">
    <property type="entry name" value="CorA"/>
    <property type="match status" value="1"/>
</dbReference>
<dbReference type="GO" id="GO:0016020">
    <property type="term" value="C:membrane"/>
    <property type="evidence" value="ECO:0007669"/>
    <property type="project" value="UniProtKB-SubCell"/>
</dbReference>
<feature type="transmembrane region" description="Helical" evidence="5">
    <location>
        <begin position="404"/>
        <end position="428"/>
    </location>
</feature>
<dbReference type="Proteomes" id="UP000054558">
    <property type="component" value="Unassembled WGS sequence"/>
</dbReference>